<organism evidence="1 2">
    <name type="scientific">Brachybacterium nesterenkovii</name>
    <dbReference type="NCBI Taxonomy" id="47847"/>
    <lineage>
        <taxon>Bacteria</taxon>
        <taxon>Bacillati</taxon>
        <taxon>Actinomycetota</taxon>
        <taxon>Actinomycetes</taxon>
        <taxon>Micrococcales</taxon>
        <taxon>Dermabacteraceae</taxon>
        <taxon>Brachybacterium</taxon>
    </lineage>
</organism>
<name>A0A1X6X3E5_9MICO</name>
<dbReference type="Gene3D" id="1.10.357.10">
    <property type="entry name" value="Tetracycline Repressor, domain 2"/>
    <property type="match status" value="1"/>
</dbReference>
<evidence type="ECO:0000313" key="1">
    <source>
        <dbReference type="EMBL" id="SLM93431.1"/>
    </source>
</evidence>
<reference evidence="1 2" key="1">
    <citation type="submission" date="2017-02" db="EMBL/GenBank/DDBJ databases">
        <authorList>
            <person name="Peterson S.W."/>
        </authorList>
    </citation>
    <scope>NUCLEOTIDE SEQUENCE [LARGE SCALE GENOMIC DNA]</scope>
    <source>
        <strain evidence="1 2">CIP104813</strain>
    </source>
</reference>
<sequence>MGLHNPDLRAAWRLADDAVRETCRRALDAMGPDGGQAQQDQLHVVIDRLARQVVMHDHQRSPDWAIAVLDRMLPA</sequence>
<dbReference type="EMBL" id="FWFG01000085">
    <property type="protein sequence ID" value="SLM93431.1"/>
    <property type="molecule type" value="Genomic_DNA"/>
</dbReference>
<dbReference type="SUPFAM" id="SSF48498">
    <property type="entry name" value="Tetracyclin repressor-like, C-terminal domain"/>
    <property type="match status" value="1"/>
</dbReference>
<proteinExistence type="predicted"/>
<gene>
    <name evidence="1" type="ORF">FM110_09875</name>
</gene>
<dbReference type="Proteomes" id="UP000195981">
    <property type="component" value="Unassembled WGS sequence"/>
</dbReference>
<evidence type="ECO:0000313" key="2">
    <source>
        <dbReference type="Proteomes" id="UP000195981"/>
    </source>
</evidence>
<accession>A0A1X6X3E5</accession>
<dbReference type="InterPro" id="IPR036271">
    <property type="entry name" value="Tet_transcr_reg_TetR-rel_C_sf"/>
</dbReference>
<keyword evidence="2" id="KW-1185">Reference proteome</keyword>
<dbReference type="AlphaFoldDB" id="A0A1X6X3E5"/>
<protein>
    <submittedName>
        <fullName evidence="1">Uncharacterized protein</fullName>
    </submittedName>
</protein>